<dbReference type="KEGG" id="haa:A5892_16050"/>
<feature type="domain" description="Gcp-like" evidence="7">
    <location>
        <begin position="36"/>
        <end position="140"/>
    </location>
</feature>
<evidence type="ECO:0000256" key="2">
    <source>
        <dbReference type="ARBA" id="ARBA00010493"/>
    </source>
</evidence>
<dbReference type="NCBIfam" id="TIGR03725">
    <property type="entry name" value="T6A_YeaZ"/>
    <property type="match status" value="1"/>
</dbReference>
<dbReference type="InterPro" id="IPR043129">
    <property type="entry name" value="ATPase_NBD"/>
</dbReference>
<dbReference type="Pfam" id="PF00814">
    <property type="entry name" value="TsaD"/>
    <property type="match status" value="1"/>
</dbReference>
<comment type="subcellular location">
    <subcellularLocation>
        <location evidence="1">Cytoplasm</location>
    </subcellularLocation>
</comment>
<reference evidence="8 9" key="1">
    <citation type="submission" date="2016-04" db="EMBL/GenBank/DDBJ databases">
        <title>Complete Genome Sequence of Halotalea alkalilenta IHB B 13600.</title>
        <authorList>
            <person name="Swarnkar M.K."/>
            <person name="Sharma A."/>
            <person name="Kaushal K."/>
            <person name="Soni R."/>
            <person name="Rana S."/>
            <person name="Singh A.K."/>
            <person name="Gulati A."/>
        </authorList>
    </citation>
    <scope>NUCLEOTIDE SEQUENCE [LARGE SCALE GENOMIC DNA]</scope>
    <source>
        <strain evidence="8 9">IHB B 13600</strain>
    </source>
</reference>
<proteinExistence type="inferred from homology"/>
<gene>
    <name evidence="8" type="ORF">A5892_16050</name>
</gene>
<evidence type="ECO:0000256" key="3">
    <source>
        <dbReference type="ARBA" id="ARBA00019012"/>
    </source>
</evidence>
<comment type="similarity">
    <text evidence="2">Belongs to the KAE1 / TsaD family. TsaB subfamily.</text>
</comment>
<dbReference type="STRING" id="376489.A5892_16050"/>
<evidence type="ECO:0000256" key="4">
    <source>
        <dbReference type="ARBA" id="ARBA00022490"/>
    </source>
</evidence>
<keyword evidence="9" id="KW-1185">Reference proteome</keyword>
<evidence type="ECO:0000256" key="1">
    <source>
        <dbReference type="ARBA" id="ARBA00004496"/>
    </source>
</evidence>
<name>A0A172YHQ5_9GAMM</name>
<dbReference type="Proteomes" id="UP000077875">
    <property type="component" value="Chromosome"/>
</dbReference>
<evidence type="ECO:0000256" key="5">
    <source>
        <dbReference type="ARBA" id="ARBA00022694"/>
    </source>
</evidence>
<dbReference type="SUPFAM" id="SSF53067">
    <property type="entry name" value="Actin-like ATPase domain"/>
    <property type="match status" value="2"/>
</dbReference>
<dbReference type="PANTHER" id="PTHR11735:SF11">
    <property type="entry name" value="TRNA THREONYLCARBAMOYLADENOSINE BIOSYNTHESIS PROTEIN TSAB"/>
    <property type="match status" value="1"/>
</dbReference>
<evidence type="ECO:0000313" key="8">
    <source>
        <dbReference type="EMBL" id="ANF58788.1"/>
    </source>
</evidence>
<dbReference type="InterPro" id="IPR000905">
    <property type="entry name" value="Gcp-like_dom"/>
</dbReference>
<dbReference type="RefSeq" id="WP_064123643.1">
    <property type="nucleotide sequence ID" value="NZ_CP015243.1"/>
</dbReference>
<keyword evidence="5" id="KW-0819">tRNA processing</keyword>
<dbReference type="GO" id="GO:0002949">
    <property type="term" value="P:tRNA threonylcarbamoyladenosine modification"/>
    <property type="evidence" value="ECO:0007669"/>
    <property type="project" value="InterPro"/>
</dbReference>
<dbReference type="PANTHER" id="PTHR11735">
    <property type="entry name" value="TRNA N6-ADENOSINE THREONYLCARBAMOYLTRANSFERASE"/>
    <property type="match status" value="1"/>
</dbReference>
<dbReference type="InterPro" id="IPR022496">
    <property type="entry name" value="T6A_TsaB"/>
</dbReference>
<keyword evidence="4" id="KW-0963">Cytoplasm</keyword>
<dbReference type="FunFam" id="3.30.420.40:FF:000097">
    <property type="entry name" value="tRNA threonylcarbamoyladenosine biosynthesis protein TsaB"/>
    <property type="match status" value="1"/>
</dbReference>
<evidence type="ECO:0000313" key="9">
    <source>
        <dbReference type="Proteomes" id="UP000077875"/>
    </source>
</evidence>
<dbReference type="EMBL" id="CP015243">
    <property type="protein sequence ID" value="ANF58788.1"/>
    <property type="molecule type" value="Genomic_DNA"/>
</dbReference>
<accession>A0A172YHQ5</accession>
<sequence length="243" mass="25522">MSEHLLLALDASSSACSVALWRGDASGRGELFQRYEIAPRQHTQKLLPMVDAVLGEAGVALSSIDALAYGHGPGSFTGIRIAAGVAQGLAFGAGRALLGVSTLEALALDAYLRHGTELVLAALDARMGELYTGAFRIEREAGWIQAVGLDGEQVIEPSALRLPAAVPGDFFGAGAGFGHLESFDAGVRARITRFEATLEPDARAIALIAARGYFLGLARPPAEVQPVYLRNEVASRSQRGPLD</sequence>
<protein>
    <recommendedName>
        <fullName evidence="3">tRNA threonylcarbamoyladenosine biosynthesis protein TsaB</fullName>
    </recommendedName>
    <alternativeName>
        <fullName evidence="6">t(6)A37 threonylcarbamoyladenosine biosynthesis protein TsaB</fullName>
    </alternativeName>
</protein>
<dbReference type="CDD" id="cd24032">
    <property type="entry name" value="ASKHA_NBD_TsaB"/>
    <property type="match status" value="1"/>
</dbReference>
<dbReference type="GO" id="GO:0005829">
    <property type="term" value="C:cytosol"/>
    <property type="evidence" value="ECO:0007669"/>
    <property type="project" value="TreeGrafter"/>
</dbReference>
<evidence type="ECO:0000259" key="7">
    <source>
        <dbReference type="Pfam" id="PF00814"/>
    </source>
</evidence>
<dbReference type="AlphaFoldDB" id="A0A172YHQ5"/>
<organism evidence="8 9">
    <name type="scientific">Halotalea alkalilenta</name>
    <dbReference type="NCBI Taxonomy" id="376489"/>
    <lineage>
        <taxon>Bacteria</taxon>
        <taxon>Pseudomonadati</taxon>
        <taxon>Pseudomonadota</taxon>
        <taxon>Gammaproteobacteria</taxon>
        <taxon>Oceanospirillales</taxon>
        <taxon>Halomonadaceae</taxon>
        <taxon>Halotalea</taxon>
    </lineage>
</organism>
<evidence type="ECO:0000256" key="6">
    <source>
        <dbReference type="ARBA" id="ARBA00032446"/>
    </source>
</evidence>
<dbReference type="Gene3D" id="3.30.420.40">
    <property type="match status" value="2"/>
</dbReference>